<evidence type="ECO:0000313" key="2">
    <source>
        <dbReference type="EMBL" id="GKU95592.1"/>
    </source>
</evidence>
<proteinExistence type="predicted"/>
<dbReference type="PANTHER" id="PTHR33527">
    <property type="entry name" value="OS07G0274300 PROTEIN"/>
    <property type="match status" value="1"/>
</dbReference>
<accession>A0AAV5I9B1</accession>
<dbReference type="EMBL" id="BPVZ01000009">
    <property type="protein sequence ID" value="GKU95592.1"/>
    <property type="molecule type" value="Genomic_DNA"/>
</dbReference>
<dbReference type="AlphaFoldDB" id="A0AAV5I9B1"/>
<evidence type="ECO:0000313" key="3">
    <source>
        <dbReference type="Proteomes" id="UP001054252"/>
    </source>
</evidence>
<reference evidence="2 3" key="1">
    <citation type="journal article" date="2021" name="Commun. Biol.">
        <title>The genome of Shorea leprosula (Dipterocarpaceae) highlights the ecological relevance of drought in aseasonal tropical rainforests.</title>
        <authorList>
            <person name="Ng K.K.S."/>
            <person name="Kobayashi M.J."/>
            <person name="Fawcett J.A."/>
            <person name="Hatakeyama M."/>
            <person name="Paape T."/>
            <person name="Ng C.H."/>
            <person name="Ang C.C."/>
            <person name="Tnah L.H."/>
            <person name="Lee C.T."/>
            <person name="Nishiyama T."/>
            <person name="Sese J."/>
            <person name="O'Brien M.J."/>
            <person name="Copetti D."/>
            <person name="Mohd Noor M.I."/>
            <person name="Ong R.C."/>
            <person name="Putra M."/>
            <person name="Sireger I.Z."/>
            <person name="Indrioko S."/>
            <person name="Kosugi Y."/>
            <person name="Izuno A."/>
            <person name="Isagi Y."/>
            <person name="Lee S.L."/>
            <person name="Shimizu K.K."/>
        </authorList>
    </citation>
    <scope>NUCLEOTIDE SEQUENCE [LARGE SCALE GENOMIC DNA]</scope>
    <source>
        <strain evidence="2">214</strain>
    </source>
</reference>
<dbReference type="Proteomes" id="UP001054252">
    <property type="component" value="Unassembled WGS sequence"/>
</dbReference>
<gene>
    <name evidence="2" type="ORF">SLEP1_g8929</name>
</gene>
<dbReference type="PANTHER" id="PTHR33527:SF53">
    <property type="entry name" value="OS10G0561000 PROTEIN"/>
    <property type="match status" value="1"/>
</dbReference>
<comment type="caution">
    <text evidence="2">The sequence shown here is derived from an EMBL/GenBank/DDBJ whole genome shotgun (WGS) entry which is preliminary data.</text>
</comment>
<protein>
    <submittedName>
        <fullName evidence="2">Uncharacterized protein</fullName>
    </submittedName>
</protein>
<feature type="region of interest" description="Disordered" evidence="1">
    <location>
        <begin position="121"/>
        <end position="154"/>
    </location>
</feature>
<organism evidence="2 3">
    <name type="scientific">Rubroshorea leprosula</name>
    <dbReference type="NCBI Taxonomy" id="152421"/>
    <lineage>
        <taxon>Eukaryota</taxon>
        <taxon>Viridiplantae</taxon>
        <taxon>Streptophyta</taxon>
        <taxon>Embryophyta</taxon>
        <taxon>Tracheophyta</taxon>
        <taxon>Spermatophyta</taxon>
        <taxon>Magnoliopsida</taxon>
        <taxon>eudicotyledons</taxon>
        <taxon>Gunneridae</taxon>
        <taxon>Pentapetalae</taxon>
        <taxon>rosids</taxon>
        <taxon>malvids</taxon>
        <taxon>Malvales</taxon>
        <taxon>Dipterocarpaceae</taxon>
        <taxon>Rubroshorea</taxon>
    </lineage>
</organism>
<sequence>MVSSMGKTSHQVKRAIALWLTLGEIGYYDLIRTIRSLNDHTVNALFHETLKCFDCLPLNAAPPVESPDDFSTFLEFFIEPMNYSFFYYNHEFIFRRLQHMVQTVSEKIFGETAPLEVHNSSLRPPVRTLGSTASGKPSQGPRQSTLNPHAEDFHPGQTLKDARKMFLTFSKGTGKIKVGQDVVVEQTGPGRGPQFERVVFTTSLVISNVLNGHAKAKFTVNGKHLWARIYVHRTRTQAFLV</sequence>
<name>A0AAV5I9B1_9ROSI</name>
<evidence type="ECO:0000256" key="1">
    <source>
        <dbReference type="SAM" id="MobiDB-lite"/>
    </source>
</evidence>
<keyword evidence="3" id="KW-1185">Reference proteome</keyword>
<feature type="compositionally biased region" description="Polar residues" evidence="1">
    <location>
        <begin position="129"/>
        <end position="147"/>
    </location>
</feature>